<dbReference type="AlphaFoldDB" id="A0A6A5KSG2"/>
<feature type="region of interest" description="Disordered" evidence="1">
    <location>
        <begin position="186"/>
        <end position="246"/>
    </location>
</feature>
<feature type="compositionally biased region" description="Polar residues" evidence="1">
    <location>
        <begin position="216"/>
        <end position="234"/>
    </location>
</feature>
<evidence type="ECO:0000313" key="3">
    <source>
        <dbReference type="EMBL" id="KAF1839110.1"/>
    </source>
</evidence>
<evidence type="ECO:0000259" key="2">
    <source>
        <dbReference type="Pfam" id="PF12776"/>
    </source>
</evidence>
<sequence length="453" mass="50732">MNTVPQNELLRRVAVHKSATDSPSSPQRPGAVFSWQATLPPPAPISNQSSTTPSNTKSPRLRWTDDMEDALVAALLHQMHLGNRSESGYKKSAWQYVCEKVQSVAPQQSITVDKCKNKTDSFKKDWKIWTDLMSQPNVSMTPGGIVSSDPRALDVYFTHHRDAQRFITRPLKFEKEFQHLFASQDDASAEDIAAGDQEADEPVAVDEGQDDAAPGTDNNSASRKRSGTTSNTNHRSGKKKSTSSDRIAHRIDEFTTQLKQLTDKIGTKLDYQFEAIRNFTTTFSILEMELQLAVIEVVFSHEFSAKTYILLKPDVRKKWVQRQLYKNRDQIFERGDYDVSPFDSVMNAFEWSGDGDLERKAHSGVEAAYLGASTKYRRVESEFLWKRTVHAPPGFYCRFENGASSGQERGFLTGIEQASYGPGGVTVDGLNDRIAWCALRCAPAGVTSRQSRT</sequence>
<dbReference type="OrthoDB" id="5346818at2759"/>
<dbReference type="PANTHER" id="PTHR46929:SF3">
    <property type="entry name" value="MYB_SANT-LIKE DOMAIN-CONTAINING PROTEIN"/>
    <property type="match status" value="1"/>
</dbReference>
<feature type="region of interest" description="Disordered" evidence="1">
    <location>
        <begin position="14"/>
        <end position="61"/>
    </location>
</feature>
<keyword evidence="4" id="KW-1185">Reference proteome</keyword>
<evidence type="ECO:0000256" key="1">
    <source>
        <dbReference type="SAM" id="MobiDB-lite"/>
    </source>
</evidence>
<feature type="compositionally biased region" description="Acidic residues" evidence="1">
    <location>
        <begin position="197"/>
        <end position="210"/>
    </location>
</feature>
<dbReference type="EMBL" id="ML975247">
    <property type="protein sequence ID" value="KAF1839110.1"/>
    <property type="molecule type" value="Genomic_DNA"/>
</dbReference>
<feature type="domain" description="Myb/SANT-like" evidence="2">
    <location>
        <begin position="62"/>
        <end position="139"/>
    </location>
</feature>
<accession>A0A6A5KSG2</accession>
<protein>
    <recommendedName>
        <fullName evidence="2">Myb/SANT-like domain-containing protein</fullName>
    </recommendedName>
</protein>
<evidence type="ECO:0000313" key="4">
    <source>
        <dbReference type="Proteomes" id="UP000800040"/>
    </source>
</evidence>
<dbReference type="PANTHER" id="PTHR46929">
    <property type="entry name" value="EXPRESSED PROTEIN"/>
    <property type="match status" value="1"/>
</dbReference>
<name>A0A6A5KSG2_9PLEO</name>
<dbReference type="Pfam" id="PF12776">
    <property type="entry name" value="Myb_DNA-bind_3"/>
    <property type="match status" value="1"/>
</dbReference>
<reference evidence="3" key="1">
    <citation type="submission" date="2020-01" db="EMBL/GenBank/DDBJ databases">
        <authorList>
            <consortium name="DOE Joint Genome Institute"/>
            <person name="Haridas S."/>
            <person name="Albert R."/>
            <person name="Binder M."/>
            <person name="Bloem J."/>
            <person name="Labutti K."/>
            <person name="Salamov A."/>
            <person name="Andreopoulos B."/>
            <person name="Baker S.E."/>
            <person name="Barry K."/>
            <person name="Bills G."/>
            <person name="Bluhm B.H."/>
            <person name="Cannon C."/>
            <person name="Castanera R."/>
            <person name="Culley D.E."/>
            <person name="Daum C."/>
            <person name="Ezra D."/>
            <person name="Gonzalez J.B."/>
            <person name="Henrissat B."/>
            <person name="Kuo A."/>
            <person name="Liang C."/>
            <person name="Lipzen A."/>
            <person name="Lutzoni F."/>
            <person name="Magnuson J."/>
            <person name="Mondo S."/>
            <person name="Nolan M."/>
            <person name="Ohm R."/>
            <person name="Pangilinan J."/>
            <person name="Park H.-J."/>
            <person name="Ramirez L."/>
            <person name="Alfaro M."/>
            <person name="Sun H."/>
            <person name="Tritt A."/>
            <person name="Yoshinaga Y."/>
            <person name="Zwiers L.-H."/>
            <person name="Turgeon B.G."/>
            <person name="Goodwin S.B."/>
            <person name="Spatafora J.W."/>
            <person name="Crous P.W."/>
            <person name="Grigoriev I.V."/>
        </authorList>
    </citation>
    <scope>NUCLEOTIDE SEQUENCE</scope>
    <source>
        <strain evidence="3">P77</strain>
    </source>
</reference>
<dbReference type="InterPro" id="IPR024752">
    <property type="entry name" value="Myb/SANT-like_dom"/>
</dbReference>
<organism evidence="3 4">
    <name type="scientific">Decorospora gaudefroyi</name>
    <dbReference type="NCBI Taxonomy" id="184978"/>
    <lineage>
        <taxon>Eukaryota</taxon>
        <taxon>Fungi</taxon>
        <taxon>Dikarya</taxon>
        <taxon>Ascomycota</taxon>
        <taxon>Pezizomycotina</taxon>
        <taxon>Dothideomycetes</taxon>
        <taxon>Pleosporomycetidae</taxon>
        <taxon>Pleosporales</taxon>
        <taxon>Pleosporineae</taxon>
        <taxon>Pleosporaceae</taxon>
        <taxon>Decorospora</taxon>
    </lineage>
</organism>
<gene>
    <name evidence="3" type="ORF">BDW02DRAFT_644209</name>
</gene>
<feature type="compositionally biased region" description="Polar residues" evidence="1">
    <location>
        <begin position="45"/>
        <end position="58"/>
    </location>
</feature>
<proteinExistence type="predicted"/>
<dbReference type="Proteomes" id="UP000800040">
    <property type="component" value="Unassembled WGS sequence"/>
</dbReference>